<dbReference type="GO" id="GO:0016887">
    <property type="term" value="F:ATP hydrolysis activity"/>
    <property type="evidence" value="ECO:0007669"/>
    <property type="project" value="InterPro"/>
</dbReference>
<dbReference type="InterPro" id="IPR036640">
    <property type="entry name" value="ABC1_TM_sf"/>
</dbReference>
<feature type="transmembrane region" description="Helical" evidence="12">
    <location>
        <begin position="45"/>
        <end position="67"/>
    </location>
</feature>
<gene>
    <name evidence="15" type="ORF">CH63R_14226</name>
</gene>
<evidence type="ECO:0000256" key="12">
    <source>
        <dbReference type="SAM" id="Phobius"/>
    </source>
</evidence>
<feature type="region of interest" description="Disordered" evidence="11">
    <location>
        <begin position="880"/>
        <end position="913"/>
    </location>
</feature>
<keyword evidence="8 12" id="KW-1133">Transmembrane helix</keyword>
<protein>
    <submittedName>
        <fullName evidence="15">ABC multidrug transporter</fullName>
    </submittedName>
</protein>
<dbReference type="SMART" id="SM00382">
    <property type="entry name" value="AAA"/>
    <property type="match status" value="2"/>
</dbReference>
<keyword evidence="4" id="KW-1003">Cell membrane</keyword>
<feature type="transmembrane region" description="Helical" evidence="12">
    <location>
        <begin position="1009"/>
        <end position="1030"/>
    </location>
</feature>
<feature type="domain" description="ABC transporter" evidence="13">
    <location>
        <begin position="1252"/>
        <end position="1489"/>
    </location>
</feature>
<dbReference type="Gene3D" id="1.20.1560.10">
    <property type="entry name" value="ABC transporter type 1, transmembrane domain"/>
    <property type="match status" value="2"/>
</dbReference>
<dbReference type="InterPro" id="IPR044746">
    <property type="entry name" value="ABCC_6TM_D1"/>
</dbReference>
<dbReference type="Proteomes" id="UP000092177">
    <property type="component" value="Chromosome 10"/>
</dbReference>
<feature type="transmembrane region" description="Helical" evidence="12">
    <location>
        <begin position="510"/>
        <end position="530"/>
    </location>
</feature>
<dbReference type="Pfam" id="PF00664">
    <property type="entry name" value="ABC_membrane"/>
    <property type="match status" value="2"/>
</dbReference>
<evidence type="ECO:0000313" key="16">
    <source>
        <dbReference type="Proteomes" id="UP000092177"/>
    </source>
</evidence>
<feature type="transmembrane region" description="Helical" evidence="12">
    <location>
        <begin position="421"/>
        <end position="442"/>
    </location>
</feature>
<keyword evidence="16" id="KW-1185">Reference proteome</keyword>
<evidence type="ECO:0000256" key="6">
    <source>
        <dbReference type="ARBA" id="ARBA00022741"/>
    </source>
</evidence>
<accession>A0A1B7XTB3</accession>
<evidence type="ECO:0000256" key="11">
    <source>
        <dbReference type="SAM" id="MobiDB-lite"/>
    </source>
</evidence>
<dbReference type="InterPro" id="IPR017871">
    <property type="entry name" value="ABC_transporter-like_CS"/>
</dbReference>
<feature type="transmembrane region" description="Helical" evidence="12">
    <location>
        <begin position="87"/>
        <end position="107"/>
    </location>
</feature>
<dbReference type="InterPro" id="IPR011527">
    <property type="entry name" value="ABC1_TM_dom"/>
</dbReference>
<proteinExistence type="inferred from homology"/>
<dbReference type="OrthoDB" id="6500128at2759"/>
<dbReference type="SUPFAM" id="SSF52540">
    <property type="entry name" value="P-loop containing nucleoside triphosphate hydrolases"/>
    <property type="match status" value="2"/>
</dbReference>
<dbReference type="GO" id="GO:0140359">
    <property type="term" value="F:ABC-type transporter activity"/>
    <property type="evidence" value="ECO:0007669"/>
    <property type="project" value="InterPro"/>
</dbReference>
<evidence type="ECO:0000259" key="13">
    <source>
        <dbReference type="PROSITE" id="PS50893"/>
    </source>
</evidence>
<dbReference type="InterPro" id="IPR044726">
    <property type="entry name" value="ABCC_6TM_D2"/>
</dbReference>
<feature type="transmembrane region" description="Helical" evidence="12">
    <location>
        <begin position="1155"/>
        <end position="1175"/>
    </location>
</feature>
<dbReference type="Pfam" id="PF24357">
    <property type="entry name" value="TMD0_ABC"/>
    <property type="match status" value="1"/>
</dbReference>
<dbReference type="PROSITE" id="PS00211">
    <property type="entry name" value="ABC_TRANSPORTER_1"/>
    <property type="match status" value="1"/>
</dbReference>
<dbReference type="InterPro" id="IPR027417">
    <property type="entry name" value="P-loop_NTPase"/>
</dbReference>
<dbReference type="GO" id="GO:0005524">
    <property type="term" value="F:ATP binding"/>
    <property type="evidence" value="ECO:0007669"/>
    <property type="project" value="UniProtKB-KW"/>
</dbReference>
<evidence type="ECO:0000256" key="9">
    <source>
        <dbReference type="ARBA" id="ARBA00023136"/>
    </source>
</evidence>
<keyword evidence="3" id="KW-0813">Transport</keyword>
<evidence type="ECO:0000256" key="10">
    <source>
        <dbReference type="ARBA" id="ARBA00023180"/>
    </source>
</evidence>
<comment type="subcellular location">
    <subcellularLocation>
        <location evidence="1">Cell membrane</location>
        <topology evidence="1">Multi-pass membrane protein</topology>
    </subcellularLocation>
</comment>
<feature type="transmembrane region" description="Helical" evidence="12">
    <location>
        <begin position="1064"/>
        <end position="1086"/>
    </location>
</feature>
<feature type="transmembrane region" description="Helical" evidence="12">
    <location>
        <begin position="113"/>
        <end position="135"/>
    </location>
</feature>
<feature type="transmembrane region" description="Helical" evidence="12">
    <location>
        <begin position="1187"/>
        <end position="1206"/>
    </location>
</feature>
<evidence type="ECO:0000256" key="1">
    <source>
        <dbReference type="ARBA" id="ARBA00004651"/>
    </source>
</evidence>
<comment type="similarity">
    <text evidence="2">Belongs to the ABC transporter superfamily. ABCC family. Conjugate transporter (TC 3.A.1.208) subfamily.</text>
</comment>
<feature type="domain" description="ABC transporter" evidence="13">
    <location>
        <begin position="653"/>
        <end position="881"/>
    </location>
</feature>
<organism evidence="15 16">
    <name type="scientific">Colletotrichum higginsianum (strain IMI 349063)</name>
    <name type="common">Crucifer anthracnose fungus</name>
    <dbReference type="NCBI Taxonomy" id="759273"/>
    <lineage>
        <taxon>Eukaryota</taxon>
        <taxon>Fungi</taxon>
        <taxon>Dikarya</taxon>
        <taxon>Ascomycota</taxon>
        <taxon>Pezizomycotina</taxon>
        <taxon>Sordariomycetes</taxon>
        <taxon>Hypocreomycetidae</taxon>
        <taxon>Glomerellales</taxon>
        <taxon>Glomerellaceae</taxon>
        <taxon>Colletotrichum</taxon>
        <taxon>Colletotrichum destructivum species complex</taxon>
    </lineage>
</organism>
<evidence type="ECO:0000256" key="4">
    <source>
        <dbReference type="ARBA" id="ARBA00022475"/>
    </source>
</evidence>
<name>A0A1B7XTB3_COLHI</name>
<dbReference type="PANTHER" id="PTHR24223:SF399">
    <property type="entry name" value="ABC TRANSPORTER ATNG"/>
    <property type="match status" value="1"/>
</dbReference>
<dbReference type="FunFam" id="3.40.50.300:FF:002145">
    <property type="entry name" value="ABC transporter (MsbA subfamily)"/>
    <property type="match status" value="1"/>
</dbReference>
<feature type="domain" description="ABC transmembrane type-1" evidence="14">
    <location>
        <begin position="293"/>
        <end position="570"/>
    </location>
</feature>
<keyword evidence="5 12" id="KW-0812">Transmembrane</keyword>
<dbReference type="SUPFAM" id="SSF90123">
    <property type="entry name" value="ABC transporter transmembrane region"/>
    <property type="match status" value="2"/>
</dbReference>
<keyword evidence="6" id="KW-0547">Nucleotide-binding</keyword>
<dbReference type="PROSITE" id="PS50893">
    <property type="entry name" value="ABC_TRANSPORTER_2"/>
    <property type="match status" value="2"/>
</dbReference>
<dbReference type="InterPro" id="IPR056227">
    <property type="entry name" value="TMD0_ABC"/>
</dbReference>
<evidence type="ECO:0000313" key="15">
    <source>
        <dbReference type="EMBL" id="OBR03000.1"/>
    </source>
</evidence>
<evidence type="ECO:0000256" key="2">
    <source>
        <dbReference type="ARBA" id="ARBA00009726"/>
    </source>
</evidence>
<feature type="transmembrane region" description="Helical" evidence="12">
    <location>
        <begin position="542"/>
        <end position="563"/>
    </location>
</feature>
<keyword evidence="9 12" id="KW-0472">Membrane</keyword>
<dbReference type="CDD" id="cd03244">
    <property type="entry name" value="ABCC_MRP_domain2"/>
    <property type="match status" value="1"/>
</dbReference>
<dbReference type="FunFam" id="1.20.1560.10:FF:000066">
    <property type="entry name" value="ABC multidrug transporter (Eurofung)"/>
    <property type="match status" value="1"/>
</dbReference>
<dbReference type="FunFam" id="1.20.1560.10:FF:000055">
    <property type="entry name" value="ABC multidrug transporter (Eurofung)"/>
    <property type="match status" value="1"/>
</dbReference>
<evidence type="ECO:0000256" key="5">
    <source>
        <dbReference type="ARBA" id="ARBA00022692"/>
    </source>
</evidence>
<evidence type="ECO:0000256" key="8">
    <source>
        <dbReference type="ARBA" id="ARBA00022989"/>
    </source>
</evidence>
<keyword evidence="7" id="KW-0067">ATP-binding</keyword>
<feature type="transmembrane region" description="Helical" evidence="12">
    <location>
        <begin position="929"/>
        <end position="949"/>
    </location>
</feature>
<keyword evidence="10" id="KW-0325">Glycoprotein</keyword>
<dbReference type="PANTHER" id="PTHR24223">
    <property type="entry name" value="ATP-BINDING CASSETTE SUB-FAMILY C"/>
    <property type="match status" value="1"/>
</dbReference>
<dbReference type="RefSeq" id="XP_018151518.1">
    <property type="nucleotide sequence ID" value="XM_018309200.1"/>
</dbReference>
<evidence type="ECO:0000256" key="7">
    <source>
        <dbReference type="ARBA" id="ARBA00022840"/>
    </source>
</evidence>
<dbReference type="PROSITE" id="PS50929">
    <property type="entry name" value="ABC_TM1F"/>
    <property type="match status" value="2"/>
</dbReference>
<evidence type="ECO:0000256" key="3">
    <source>
        <dbReference type="ARBA" id="ARBA00022448"/>
    </source>
</evidence>
<sequence>MSYHPPTMRSMFHSICPPGVDNDLGPLIRPPCRNGNDFTLVFEDLALTIAPSAILTLATLGRTPYLLRQSKKTQSTSTTVIYQYIKILAICTMAFLQVVHMLQWISLDNEPSYLSLSASLSAVTATTCLCLLSYLEHDRSIAPSPVITLYLLGSGLCDTPILRTLWVRQDNVLVPLARAAALLAKVVVFLLESTSKRGYLQAPYSQTSPEALGGIVNRSLFWWLTPTIQRGYRVPLELDHLPCLDPKLSVARQQNRLVQVWKHWRPLRSRHSLLFATFSCFRWQFLTVVPARVLLIACKFSQPLLINAAVKLLSRDDGVDKRDAGVLLTGAAALIYAGIAFSTAAYKHMIYRTMLVFRSGLIGVIHESSLLLDLATAKDTAAVTLMSTDIDRIMAGIEMLDVIWATPIEVSLAIIMLGRELGWACFPPLLISITCAIGSVYLGRLATKYQKIWIESIQDRVADTTHLLNNIKSIKMMGMAAPLAENIQQQRQREIDHSRAYRKVDTAQQVLGNTTLVLTPVLTFLLYYFLIHQRGGEGLDPAKAFTSLSLIVLLSYPIVYFVFALPRFTGSIGCYDRIQTYILSQDRDVQWSEDYDETESEFGAPCSHECEQVELESLLPKGTSIKSSKLGWVEVGGVTSPVFAADHTAGELVRIEDADFAFSADSASVLHSISLTVRQGELLLVSGPTGSGKSSLLLSVLGELRQCRGSTFRKPSLDIAFCTQEPWLPNLSVRDVIIGPSSFDNNWLSEVIAACDLSRDISRLSHRENTLVGSNGSRLSGGQKQRVSLARALYSRREILLLDDVLSGLDLSTERAVAHNVLGPSGLCRRLGITVMMAAPNAKYAAYFDSTFVLELGNLSDNSSNNPSPTVEHDLDKEQDLAEETEHESRPSGDGRVVGTAVEATPPTTQTSSGTGLPLYKYYFSTMGWGATLLVFASSATFVFCFKFPDLWLKWWTESESRRQETNTTLYMTVYVLLATVALIVLVSFSWSLKLVAVPRAAARLHQDLLSTTFAAPYYFLVAAGSGSIVNRFSEDLAIVDLQLTLALAKSIDGFFTIVAEASLIAYASALTALSFPPLLGVLYLLQKVYLRTSRRIRTLEIEARSPLLSHFIETLAGLATIRAFGWQRYWVERQRDALDRSQRALYMTYCLQRWLNLVLDLVVAGVGVTVMALVTQLPSWTTDGGALGVSLTNIVTFSATLTYVIQGWAQLETSMGAIQRIQDFTNQTPSENKPGENKELPPGWGLTHASVRFDGVKSAYSNCSDIILDDVTFHITPGQKVGICGRTGSGKSTMLLTLLRLAEVVDGRITIDNVDIARSRRDHIRSSVTVMPQDPTVFPGSIRYNLDPQRRHSDAEIKKELGRVGLSHILSSPRGLDATMTQSTSVSLSRGELQLFALARAVLRRHEGASLLVMDEVTSSVDSVAEEVIMRVVMESFSMHTVIAVVHRLNTILDFDLVFVMDQGRLVESGQPRALLESPGSMFRRLYCH</sequence>
<feature type="domain" description="ABC transmembrane type-1" evidence="14">
    <location>
        <begin position="933"/>
        <end position="1221"/>
    </location>
</feature>
<dbReference type="GO" id="GO:0005886">
    <property type="term" value="C:plasma membrane"/>
    <property type="evidence" value="ECO:0007669"/>
    <property type="project" value="UniProtKB-SubCell"/>
</dbReference>
<dbReference type="InterPro" id="IPR003439">
    <property type="entry name" value="ABC_transporter-like_ATP-bd"/>
</dbReference>
<evidence type="ECO:0000259" key="14">
    <source>
        <dbReference type="PROSITE" id="PS50929"/>
    </source>
</evidence>
<reference evidence="16" key="1">
    <citation type="journal article" date="2017" name="BMC Genomics">
        <title>Gapless genome assembly of Colletotrichum higginsianum reveals chromosome structure and association of transposable elements with secondary metabolite gene clusters.</title>
        <authorList>
            <person name="Dallery J.-F."/>
            <person name="Lapalu N."/>
            <person name="Zampounis A."/>
            <person name="Pigne S."/>
            <person name="Luyten I."/>
            <person name="Amselem J."/>
            <person name="Wittenberg A.H.J."/>
            <person name="Zhou S."/>
            <person name="de Queiroz M.V."/>
            <person name="Robin G.P."/>
            <person name="Auger A."/>
            <person name="Hainaut M."/>
            <person name="Henrissat B."/>
            <person name="Kim K.-T."/>
            <person name="Lee Y.-H."/>
            <person name="Lespinet O."/>
            <person name="Schwartz D.C."/>
            <person name="Thon M.R."/>
            <person name="O'Connell R.J."/>
        </authorList>
    </citation>
    <scope>NUCLEOTIDE SEQUENCE [LARGE SCALE GENOMIC DNA]</scope>
    <source>
        <strain evidence="16">IMI 349063</strain>
    </source>
</reference>
<feature type="transmembrane region" description="Helical" evidence="12">
    <location>
        <begin position="324"/>
        <end position="346"/>
    </location>
</feature>
<dbReference type="CDD" id="cd18579">
    <property type="entry name" value="ABC_6TM_ABCC_D1"/>
    <property type="match status" value="1"/>
</dbReference>
<dbReference type="InterPro" id="IPR003593">
    <property type="entry name" value="AAA+_ATPase"/>
</dbReference>
<dbReference type="VEuPathDB" id="FungiDB:CH63R_14226"/>
<dbReference type="KEGG" id="chig:CH63R_14226"/>
<dbReference type="GeneID" id="28873307"/>
<dbReference type="CDD" id="cd18580">
    <property type="entry name" value="ABC_6TM_ABCC_D2"/>
    <property type="match status" value="1"/>
</dbReference>
<comment type="caution">
    <text evidence="15">The sequence shown here is derived from an EMBL/GenBank/DDBJ whole genome shotgun (WGS) entry which is preliminary data.</text>
</comment>
<feature type="transmembrane region" description="Helical" evidence="12">
    <location>
        <begin position="969"/>
        <end position="997"/>
    </location>
</feature>
<dbReference type="Gene3D" id="3.40.50.300">
    <property type="entry name" value="P-loop containing nucleotide triphosphate hydrolases"/>
    <property type="match status" value="2"/>
</dbReference>
<dbReference type="InterPro" id="IPR050173">
    <property type="entry name" value="ABC_transporter_C-like"/>
</dbReference>
<dbReference type="Pfam" id="PF00005">
    <property type="entry name" value="ABC_tran"/>
    <property type="match status" value="2"/>
</dbReference>
<dbReference type="EMBL" id="LTAN01000010">
    <property type="protein sequence ID" value="OBR03000.1"/>
    <property type="molecule type" value="Genomic_DNA"/>
</dbReference>